<comment type="caution">
    <text evidence="1">The sequence shown here is derived from an EMBL/GenBank/DDBJ whole genome shotgun (WGS) entry which is preliminary data.</text>
</comment>
<name>X1LFL6_9ZZZZ</name>
<feature type="non-terminal residue" evidence="1">
    <location>
        <position position="1"/>
    </location>
</feature>
<dbReference type="EMBL" id="BARV01004419">
    <property type="protein sequence ID" value="GAI17898.1"/>
    <property type="molecule type" value="Genomic_DNA"/>
</dbReference>
<gene>
    <name evidence="1" type="ORF">S06H3_09836</name>
</gene>
<reference evidence="1" key="1">
    <citation type="journal article" date="2014" name="Front. Microbiol.">
        <title>High frequency of phylogenetically diverse reductive dehalogenase-homologous genes in deep subseafloor sedimentary metagenomes.</title>
        <authorList>
            <person name="Kawai M."/>
            <person name="Futagami T."/>
            <person name="Toyoda A."/>
            <person name="Takaki Y."/>
            <person name="Nishi S."/>
            <person name="Hori S."/>
            <person name="Arai W."/>
            <person name="Tsubouchi T."/>
            <person name="Morono Y."/>
            <person name="Uchiyama I."/>
            <person name="Ito T."/>
            <person name="Fujiyama A."/>
            <person name="Inagaki F."/>
            <person name="Takami H."/>
        </authorList>
    </citation>
    <scope>NUCLEOTIDE SEQUENCE</scope>
    <source>
        <strain evidence="1">Expedition CK06-06</strain>
    </source>
</reference>
<dbReference type="AlphaFoldDB" id="X1LFL6"/>
<accession>X1LFL6</accession>
<evidence type="ECO:0000313" key="1">
    <source>
        <dbReference type="EMBL" id="GAI17898.1"/>
    </source>
</evidence>
<protein>
    <submittedName>
        <fullName evidence="1">Uncharacterized protein</fullName>
    </submittedName>
</protein>
<organism evidence="1">
    <name type="scientific">marine sediment metagenome</name>
    <dbReference type="NCBI Taxonomy" id="412755"/>
    <lineage>
        <taxon>unclassified sequences</taxon>
        <taxon>metagenomes</taxon>
        <taxon>ecological metagenomes</taxon>
    </lineage>
</organism>
<proteinExistence type="predicted"/>
<sequence>RWNEEWHEELLSISLLEKGPLQRKELKKRIRRIQTNEHHGDRNYDRWIRKLIERELIEKHDRVLRLTGLGEWIRKSKLGSLFERDSFLESFICKKCSRLPNVVLLTPLLDTINVNRINAKGQIWVDLRCPKCKIVDTHGLSFSKDKLVKFYKQAVVELKQFVNLEAQGI</sequence>